<dbReference type="PANTHER" id="PTHR15010">
    <property type="entry name" value="ACYLOXYACYL HYDROLASE"/>
    <property type="match status" value="1"/>
</dbReference>
<protein>
    <submittedName>
        <fullName evidence="1">Uncharacterized protein</fullName>
    </submittedName>
</protein>
<reference evidence="1" key="1">
    <citation type="submission" date="2021-02" db="EMBL/GenBank/DDBJ databases">
        <authorList>
            <person name="Nowell W R."/>
        </authorList>
    </citation>
    <scope>NUCLEOTIDE SEQUENCE</scope>
</reference>
<accession>A0A822AV75</accession>
<evidence type="ECO:0000313" key="1">
    <source>
        <dbReference type="EMBL" id="CAF5006960.1"/>
    </source>
</evidence>
<dbReference type="InterPro" id="IPR039676">
    <property type="entry name" value="AOAH"/>
</dbReference>
<comment type="caution">
    <text evidence="1">The sequence shown here is derived from an EMBL/GenBank/DDBJ whole genome shotgun (WGS) entry which is preliminary data.</text>
</comment>
<dbReference type="GO" id="GO:0009104">
    <property type="term" value="P:lipopolysaccharide catabolic process"/>
    <property type="evidence" value="ECO:0007669"/>
    <property type="project" value="TreeGrafter"/>
</dbReference>
<name>A0A822AV75_9BILA</name>
<dbReference type="GO" id="GO:0050528">
    <property type="term" value="F:acyloxyacyl hydrolase activity"/>
    <property type="evidence" value="ECO:0007669"/>
    <property type="project" value="InterPro"/>
</dbReference>
<dbReference type="EMBL" id="CAJOBR010034415">
    <property type="protein sequence ID" value="CAF5006960.1"/>
    <property type="molecule type" value="Genomic_DNA"/>
</dbReference>
<dbReference type="Proteomes" id="UP000663848">
    <property type="component" value="Unassembled WGS sequence"/>
</dbReference>
<dbReference type="PANTHER" id="PTHR15010:SF0">
    <property type="entry name" value="ACYLOXYACYL HYDROLASE"/>
    <property type="match status" value="1"/>
</dbReference>
<organism evidence="1 2">
    <name type="scientific">Rotaria socialis</name>
    <dbReference type="NCBI Taxonomy" id="392032"/>
    <lineage>
        <taxon>Eukaryota</taxon>
        <taxon>Metazoa</taxon>
        <taxon>Spiralia</taxon>
        <taxon>Gnathifera</taxon>
        <taxon>Rotifera</taxon>
        <taxon>Eurotatoria</taxon>
        <taxon>Bdelloidea</taxon>
        <taxon>Philodinida</taxon>
        <taxon>Philodinidae</taxon>
        <taxon>Rotaria</taxon>
    </lineage>
</organism>
<feature type="non-terminal residue" evidence="1">
    <location>
        <position position="1"/>
    </location>
</feature>
<dbReference type="GO" id="GO:0005509">
    <property type="term" value="F:calcium ion binding"/>
    <property type="evidence" value="ECO:0007669"/>
    <property type="project" value="TreeGrafter"/>
</dbReference>
<sequence>GHNDTVARMTTYEEMYNRTLAGLAYLDTVLPIGSHVLTTGLANGSILYELLHDRIHPLGRVGPPITYSKVYSYLECLEISPCNGWLSSNETLRAFTSERAVNLSIAVHDATDAYSSKNFDSGYLDFPFDQAIQEWISQGGEPWQLIESVDGFHISQYGHAITFDHGYNPINLIGCPRLIHTLSILSESLKIRVDIKPSLDIFVIFFSLKKYSL</sequence>
<gene>
    <name evidence="1" type="ORF">QYT958_LOCUS38709</name>
</gene>
<dbReference type="AlphaFoldDB" id="A0A822AV75"/>
<proteinExistence type="predicted"/>
<evidence type="ECO:0000313" key="2">
    <source>
        <dbReference type="Proteomes" id="UP000663848"/>
    </source>
</evidence>